<protein>
    <submittedName>
        <fullName evidence="1">Tailspike protein</fullName>
    </submittedName>
</protein>
<dbReference type="GeneID" id="77934803"/>
<reference evidence="1" key="1">
    <citation type="journal article" date="2021" name="Viruses">
        <title>Novel Viruses That Lyse Plant and Human Strains of Kosakonia cowanii.</title>
        <authorList>
            <person name="Petrzik K."/>
            <person name="Brazdova S."/>
            <person name="Krawczyk K."/>
        </authorList>
    </citation>
    <scope>NUCLEOTIDE SEQUENCE</scope>
</reference>
<proteinExistence type="predicted"/>
<dbReference type="KEGG" id="vg:77934803"/>
<evidence type="ECO:0000313" key="2">
    <source>
        <dbReference type="Proteomes" id="UP000828444"/>
    </source>
</evidence>
<dbReference type="RefSeq" id="YP_010658841.1">
    <property type="nucleotide sequence ID" value="NC_070861.1"/>
</dbReference>
<evidence type="ECO:0000313" key="1">
    <source>
        <dbReference type="EMBL" id="QYN79854.1"/>
    </source>
</evidence>
<accession>A0AAE8BIH3</accession>
<dbReference type="Proteomes" id="UP000828444">
    <property type="component" value="Segment"/>
</dbReference>
<organism evidence="1 2">
    <name type="scientific">Kosakonia phage Kc283</name>
    <dbReference type="NCBI Taxonomy" id="2863195"/>
    <lineage>
        <taxon>Viruses</taxon>
        <taxon>Duplodnaviria</taxon>
        <taxon>Heunggongvirae</taxon>
        <taxon>Uroviricota</taxon>
        <taxon>Caudoviricetes</taxon>
        <taxon>Schitoviridae</taxon>
        <taxon>Cbunavirus</taxon>
        <taxon>Cbunavirus Kc283</taxon>
    </lineage>
</organism>
<sequence length="473" mass="50842">MQYYAGIPNSDGLWTKTSEVLGTNKHPTDLNKLAFSDAAGNVFSFVYDPIRGVNLEQLGGKPYNSADLAGCDTAMLWLALLNYKRTIPTNLLIINLPSREYYSSKGIPVYQWITVRSTGKLAVQYRIGKGLWTDTQIPYVAMSGVNTFYSIKSFHFAIVHPTNVHASNVTVEGIDFVTNAGDSTDYGLYLPYFNEVKISNVRNTGIDIALYYYNGYSSVVFRHLATARTNTATKAGSWSIFTSERTAGVGCGTSIKFIECGYTDFILGISMTGMTYTHIDTCYTEGTLSEVVANFVNCTALTVTSYGIERLTSQRTAALVAIQGGSVVINGLIAAYNVNANSNVFLQISGGAKVSVLGLNTLYLTNGSTTGLVTTADNVEAFIGPMVYPATGTYKNTLGSNTFMLGTGGNITPRIQNAAAANFTVATDAVNTVNKYIGKGVYDRTLGTVIYASGPAATDVWRDGVGTIKYTPA</sequence>
<name>A0AAE8BIH3_9CAUD</name>
<dbReference type="EMBL" id="MZ348421">
    <property type="protein sequence ID" value="QYN79854.1"/>
    <property type="molecule type" value="Genomic_DNA"/>
</dbReference>
<keyword evidence="2" id="KW-1185">Reference proteome</keyword>